<dbReference type="Gene3D" id="3.90.220.20">
    <property type="entry name" value="DNA methylase specificity domains"/>
    <property type="match status" value="2"/>
</dbReference>
<keyword evidence="5" id="KW-0540">Nuclease</keyword>
<evidence type="ECO:0000259" key="4">
    <source>
        <dbReference type="Pfam" id="PF01420"/>
    </source>
</evidence>
<reference evidence="5 6" key="1">
    <citation type="submission" date="2021-04" db="EMBL/GenBank/DDBJ databases">
        <title>Genomics, taxonomy and metabolism of representatives of sulfur bacteria of the genus Thiothrix: Thiothrix fructosivorans QT, Thiothrix unzii A1T and three new species, Thiothrix subterranea sp. nov., Thiothrix litoralis sp. nov. and 'Candidatus Thiothrix anitrata' sp. nov.</title>
        <authorList>
            <person name="Ravin N.V."/>
            <person name="Smolyakov D."/>
            <person name="Rudenko T.S."/>
            <person name="Mardanov A.V."/>
            <person name="Beletsky A.V."/>
            <person name="Markov N.D."/>
            <person name="Fomenkov A.I."/>
            <person name="Roberts R.J."/>
            <person name="Karnachuk O.V."/>
            <person name="Novikov A."/>
            <person name="Grabovich M.Y."/>
        </authorList>
    </citation>
    <scope>NUCLEOTIDE SEQUENCE [LARGE SCALE GENOMIC DNA]</scope>
    <source>
        <strain evidence="5 6">AS</strain>
    </source>
</reference>
<dbReference type="Proteomes" id="UP000672039">
    <property type="component" value="Chromosome"/>
</dbReference>
<proteinExistence type="inferred from homology"/>
<keyword evidence="5" id="KW-0378">Hydrolase</keyword>
<organism evidence="5 6">
    <name type="scientific">Thiothrix litoralis</name>
    <dbReference type="NCBI Taxonomy" id="2891210"/>
    <lineage>
        <taxon>Bacteria</taxon>
        <taxon>Pseudomonadati</taxon>
        <taxon>Pseudomonadota</taxon>
        <taxon>Gammaproteobacteria</taxon>
        <taxon>Thiotrichales</taxon>
        <taxon>Thiotrichaceae</taxon>
        <taxon>Thiothrix</taxon>
    </lineage>
</organism>
<dbReference type="SUPFAM" id="SSF116734">
    <property type="entry name" value="DNA methylase specificity domain"/>
    <property type="match status" value="2"/>
</dbReference>
<keyword evidence="5" id="KW-0255">Endonuclease</keyword>
<evidence type="ECO:0000256" key="1">
    <source>
        <dbReference type="ARBA" id="ARBA00010923"/>
    </source>
</evidence>
<name>A0ABX7WSX8_9GAMM</name>
<dbReference type="GO" id="GO:0004519">
    <property type="term" value="F:endonuclease activity"/>
    <property type="evidence" value="ECO:0007669"/>
    <property type="project" value="UniProtKB-KW"/>
</dbReference>
<evidence type="ECO:0000313" key="6">
    <source>
        <dbReference type="Proteomes" id="UP000672039"/>
    </source>
</evidence>
<dbReference type="InterPro" id="IPR000055">
    <property type="entry name" value="Restrct_endonuc_typeI_TRD"/>
</dbReference>
<dbReference type="PANTHER" id="PTHR30408">
    <property type="entry name" value="TYPE-1 RESTRICTION ENZYME ECOKI SPECIFICITY PROTEIN"/>
    <property type="match status" value="1"/>
</dbReference>
<sequence>MSWEKIILGNFIKNNEIDIQTGPFGTQLKAADYTEHGIPVINVRNIGYGNLRAQKLEYVPDDVASRLSQHTLEENDIVFGRKGSVDRHLLVKQDQVGWIQGSDCIRLRVETDRINAKFLSYALNLDNHKQWILIQCSNKATMASLNHEVIARISLKIPDVSTQKNIARIFSNYDDLIENNRRRIQLLEESARLLYKEWFVHLRFPGHEHVKVVDGVPEGWYRVLLTDVCIDIKDSVNPEAIDSSMPYIGFEHMPRRSITLDTWETASKVTSNKFLFKENDIIFGKIRPYFHKIGFTLCSGVTSSDAVVIRPLSQDLYFYCLMHLSSDYFIALASKTVKEGSKMPRADWKYLLTTDLLLPTDTLLRDFNEQIEPITKQLKALSLQNQALVKARDLLLPKLMSGEIVV</sequence>
<evidence type="ECO:0000256" key="3">
    <source>
        <dbReference type="ARBA" id="ARBA00023125"/>
    </source>
</evidence>
<gene>
    <name evidence="5" type="ORF">J9253_16565</name>
</gene>
<dbReference type="RefSeq" id="WP_210221999.1">
    <property type="nucleotide sequence ID" value="NZ_CP072801.1"/>
</dbReference>
<dbReference type="PANTHER" id="PTHR30408:SF13">
    <property type="entry name" value="TYPE I RESTRICTION ENZYME HINDI SPECIFICITY SUBUNIT"/>
    <property type="match status" value="1"/>
</dbReference>
<feature type="domain" description="Type I restriction modification DNA specificity" evidence="4">
    <location>
        <begin position="31"/>
        <end position="188"/>
    </location>
</feature>
<dbReference type="EMBL" id="CP072801">
    <property type="protein sequence ID" value="QTR45598.1"/>
    <property type="molecule type" value="Genomic_DNA"/>
</dbReference>
<dbReference type="InterPro" id="IPR044946">
    <property type="entry name" value="Restrct_endonuc_typeI_TRD_sf"/>
</dbReference>
<dbReference type="Pfam" id="PF01420">
    <property type="entry name" value="Methylase_S"/>
    <property type="match status" value="1"/>
</dbReference>
<keyword evidence="2" id="KW-0680">Restriction system</keyword>
<keyword evidence="6" id="KW-1185">Reference proteome</keyword>
<keyword evidence="3" id="KW-0238">DNA-binding</keyword>
<dbReference type="InterPro" id="IPR052021">
    <property type="entry name" value="Type-I_RS_S_subunit"/>
</dbReference>
<evidence type="ECO:0000313" key="5">
    <source>
        <dbReference type="EMBL" id="QTR45598.1"/>
    </source>
</evidence>
<accession>A0ABX7WSX8</accession>
<protein>
    <submittedName>
        <fullName evidence="5">Restriction endonuclease subunit S</fullName>
    </submittedName>
</protein>
<evidence type="ECO:0000256" key="2">
    <source>
        <dbReference type="ARBA" id="ARBA00022747"/>
    </source>
</evidence>
<comment type="similarity">
    <text evidence="1">Belongs to the type-I restriction system S methylase family.</text>
</comment>